<evidence type="ECO:0000313" key="1">
    <source>
        <dbReference type="EMBL" id="MEA0971001.1"/>
    </source>
</evidence>
<evidence type="ECO:0000313" key="2">
    <source>
        <dbReference type="Proteomes" id="UP001291687"/>
    </source>
</evidence>
<accession>A0ABU5NCX8</accession>
<gene>
    <name evidence="1" type="ORF">Megvenef_00971</name>
</gene>
<dbReference type="Proteomes" id="UP001291687">
    <property type="component" value="Unassembled WGS sequence"/>
</dbReference>
<reference evidence="1 2" key="1">
    <citation type="submission" date="2023-03" db="EMBL/GenBank/DDBJ databases">
        <title>Host association and intracellularity evolved multiple times independently in the Rickettsiales.</title>
        <authorList>
            <person name="Castelli M."/>
            <person name="Nardi T."/>
            <person name="Gammuto L."/>
            <person name="Bellinzona G."/>
            <person name="Sabaneyeva E."/>
            <person name="Potekhin A."/>
            <person name="Serra V."/>
            <person name="Petroni G."/>
            <person name="Sassera D."/>
        </authorList>
    </citation>
    <scope>NUCLEOTIDE SEQUENCE [LARGE SCALE GENOMIC DNA]</scope>
    <source>
        <strain evidence="1 2">Sr 2-6</strain>
    </source>
</reference>
<organism evidence="1 2">
    <name type="scientific">Candidatus Megaera venefica</name>
    <dbReference type="NCBI Taxonomy" id="2055910"/>
    <lineage>
        <taxon>Bacteria</taxon>
        <taxon>Pseudomonadati</taxon>
        <taxon>Pseudomonadota</taxon>
        <taxon>Alphaproteobacteria</taxon>
        <taxon>Rickettsiales</taxon>
        <taxon>Rickettsiaceae</taxon>
        <taxon>Candidatus Megaera</taxon>
    </lineage>
</organism>
<comment type="caution">
    <text evidence="1">The sequence shown here is derived from an EMBL/GenBank/DDBJ whole genome shotgun (WGS) entry which is preliminary data.</text>
</comment>
<keyword evidence="2" id="KW-1185">Reference proteome</keyword>
<name>A0ABU5NCX8_9RICK</name>
<sequence>MCNFFTTRTHSFYKNKRNYSTYYKKNNIKTRRHKQINLFCIITPAWIRGLCNFRHFFSEKYTFFDKIGYPILRKTCFLQQKSDKVARVPLFKLMLKAKFTTSDFAESIKKQTLTMNGKLL</sequence>
<dbReference type="EMBL" id="JARJFB010000068">
    <property type="protein sequence ID" value="MEA0971001.1"/>
    <property type="molecule type" value="Genomic_DNA"/>
</dbReference>
<proteinExistence type="predicted"/>
<protein>
    <submittedName>
        <fullName evidence="1">Uncharacterized protein</fullName>
    </submittedName>
</protein>